<dbReference type="EMBL" id="ML210160">
    <property type="protein sequence ID" value="TFK27855.1"/>
    <property type="molecule type" value="Genomic_DNA"/>
</dbReference>
<keyword evidence="2" id="KW-1185">Reference proteome</keyword>
<name>A0A5C3L585_COPMA</name>
<accession>A0A5C3L585</accession>
<proteinExistence type="predicted"/>
<dbReference type="Proteomes" id="UP000307440">
    <property type="component" value="Unassembled WGS sequence"/>
</dbReference>
<reference evidence="1 2" key="1">
    <citation type="journal article" date="2019" name="Nat. Ecol. Evol.">
        <title>Megaphylogeny resolves global patterns of mushroom evolution.</title>
        <authorList>
            <person name="Varga T."/>
            <person name="Krizsan K."/>
            <person name="Foldi C."/>
            <person name="Dima B."/>
            <person name="Sanchez-Garcia M."/>
            <person name="Sanchez-Ramirez S."/>
            <person name="Szollosi G.J."/>
            <person name="Szarkandi J.G."/>
            <person name="Papp V."/>
            <person name="Albert L."/>
            <person name="Andreopoulos W."/>
            <person name="Angelini C."/>
            <person name="Antonin V."/>
            <person name="Barry K.W."/>
            <person name="Bougher N.L."/>
            <person name="Buchanan P."/>
            <person name="Buyck B."/>
            <person name="Bense V."/>
            <person name="Catcheside P."/>
            <person name="Chovatia M."/>
            <person name="Cooper J."/>
            <person name="Damon W."/>
            <person name="Desjardin D."/>
            <person name="Finy P."/>
            <person name="Geml J."/>
            <person name="Haridas S."/>
            <person name="Hughes K."/>
            <person name="Justo A."/>
            <person name="Karasinski D."/>
            <person name="Kautmanova I."/>
            <person name="Kiss B."/>
            <person name="Kocsube S."/>
            <person name="Kotiranta H."/>
            <person name="LaButti K.M."/>
            <person name="Lechner B.E."/>
            <person name="Liimatainen K."/>
            <person name="Lipzen A."/>
            <person name="Lukacs Z."/>
            <person name="Mihaltcheva S."/>
            <person name="Morgado L.N."/>
            <person name="Niskanen T."/>
            <person name="Noordeloos M.E."/>
            <person name="Ohm R.A."/>
            <person name="Ortiz-Santana B."/>
            <person name="Ovrebo C."/>
            <person name="Racz N."/>
            <person name="Riley R."/>
            <person name="Savchenko A."/>
            <person name="Shiryaev A."/>
            <person name="Soop K."/>
            <person name="Spirin V."/>
            <person name="Szebenyi C."/>
            <person name="Tomsovsky M."/>
            <person name="Tulloss R.E."/>
            <person name="Uehling J."/>
            <person name="Grigoriev I.V."/>
            <person name="Vagvolgyi C."/>
            <person name="Papp T."/>
            <person name="Martin F.M."/>
            <person name="Miettinen O."/>
            <person name="Hibbett D.S."/>
            <person name="Nagy L.G."/>
        </authorList>
    </citation>
    <scope>NUCLEOTIDE SEQUENCE [LARGE SCALE GENOMIC DNA]</scope>
    <source>
        <strain evidence="1 2">CBS 121175</strain>
    </source>
</reference>
<sequence length="538" mass="61852">MSTGITTKFLRAHFADVLFIQLLPYEIWEEIIDYAASTNIRTLLSLTYVRPFQPHAHRILYRTIYLNLALDSQRCDRRIGLLYRTLSERPMLGGYVRGIQILRDSTEQDGRLRWRRLSEHSSGGYLGELMTTILGKEDWFERDAVTRAPLDAMEITAADGSEMHNTPEQDSKFIPLELHWPNYSLNEEDMITQWERKVSWHDPDHTETIHLPGILRLTPNVRTYELGQMRVSRVHPNWSKFKHPLRSALVEALRGKRLQRVHIGGLLSIPSFVFAATPAVYVRTGNGASVVQRGTACTVKSLARGDNPIRWVVLGDIAWSCQSPFLKMSTLWKVGRIEFTPNSPAALEALNGACIALQDSLTHLAVDLRQLARTMIENNWKPHMQGRLNLKCLYQLETVHLIFTDWKLGIENNAVTKMASDSWWWWVIDALRSALHRPGHGSLRSIFLVIIYRDMMHMEELMNWDGRIWAALQKVLADQVKSGVKRVRVCLQSATIYPTIEFPEEQKLRILSRVHKRLESVGGLEVSHHSTSDLLFRL</sequence>
<protein>
    <submittedName>
        <fullName evidence="1">Uncharacterized protein</fullName>
    </submittedName>
</protein>
<organism evidence="1 2">
    <name type="scientific">Coprinopsis marcescibilis</name>
    <name type="common">Agaric fungus</name>
    <name type="synonym">Psathyrella marcescibilis</name>
    <dbReference type="NCBI Taxonomy" id="230819"/>
    <lineage>
        <taxon>Eukaryota</taxon>
        <taxon>Fungi</taxon>
        <taxon>Dikarya</taxon>
        <taxon>Basidiomycota</taxon>
        <taxon>Agaricomycotina</taxon>
        <taxon>Agaricomycetes</taxon>
        <taxon>Agaricomycetidae</taxon>
        <taxon>Agaricales</taxon>
        <taxon>Agaricineae</taxon>
        <taxon>Psathyrellaceae</taxon>
        <taxon>Coprinopsis</taxon>
    </lineage>
</organism>
<evidence type="ECO:0000313" key="2">
    <source>
        <dbReference type="Proteomes" id="UP000307440"/>
    </source>
</evidence>
<gene>
    <name evidence="1" type="ORF">FA15DRAFT_653186</name>
</gene>
<evidence type="ECO:0000313" key="1">
    <source>
        <dbReference type="EMBL" id="TFK27855.1"/>
    </source>
</evidence>
<dbReference type="AlphaFoldDB" id="A0A5C3L585"/>